<evidence type="ECO:0000256" key="4">
    <source>
        <dbReference type="ARBA" id="ARBA00023004"/>
    </source>
</evidence>
<keyword evidence="4 5" id="KW-0408">Iron</keyword>
<evidence type="ECO:0000256" key="5">
    <source>
        <dbReference type="PIRSR" id="PIRSR601519-1"/>
    </source>
</evidence>
<comment type="function">
    <text evidence="6">Stores iron in a soluble, non-toxic, readily available form. Important for iron homeostasis. Iron is taken up in the ferrous form and deposited as ferric hydroxides after oxidation.</text>
</comment>
<evidence type="ECO:0000259" key="7">
    <source>
        <dbReference type="PROSITE" id="PS50905"/>
    </source>
</evidence>
<dbReference type="AlphaFoldDB" id="A0A811LIJ3"/>
<dbReference type="GO" id="GO:0004322">
    <property type="term" value="F:ferroxidase activity"/>
    <property type="evidence" value="ECO:0007669"/>
    <property type="project" value="UniProtKB-EC"/>
</dbReference>
<dbReference type="EMBL" id="CAJFDH010000006">
    <property type="protein sequence ID" value="CAD5229405.1"/>
    <property type="molecule type" value="Genomic_DNA"/>
</dbReference>
<dbReference type="Proteomes" id="UP000783686">
    <property type="component" value="Unassembled WGS sequence"/>
</dbReference>
<keyword evidence="6" id="KW-0560">Oxidoreductase</keyword>
<dbReference type="InterPro" id="IPR008331">
    <property type="entry name" value="Ferritin_DPS_dom"/>
</dbReference>
<dbReference type="InterPro" id="IPR009078">
    <property type="entry name" value="Ferritin-like_SF"/>
</dbReference>
<evidence type="ECO:0000256" key="3">
    <source>
        <dbReference type="ARBA" id="ARBA00022723"/>
    </source>
</evidence>
<dbReference type="EMBL" id="CAJFCW020000006">
    <property type="protein sequence ID" value="CAG9126601.1"/>
    <property type="molecule type" value="Genomic_DNA"/>
</dbReference>
<keyword evidence="9" id="KW-1185">Reference proteome</keyword>
<feature type="domain" description="Ferritin-like diiron" evidence="7">
    <location>
        <begin position="6"/>
        <end position="154"/>
    </location>
</feature>
<comment type="catalytic activity">
    <reaction evidence="6">
        <text>4 Fe(2+) + O2 + 4 H(+) = 4 Fe(3+) + 2 H2O</text>
        <dbReference type="Rhea" id="RHEA:11148"/>
        <dbReference type="ChEBI" id="CHEBI:15377"/>
        <dbReference type="ChEBI" id="CHEBI:15378"/>
        <dbReference type="ChEBI" id="CHEBI:15379"/>
        <dbReference type="ChEBI" id="CHEBI:29033"/>
        <dbReference type="ChEBI" id="CHEBI:29034"/>
        <dbReference type="EC" id="1.16.3.1"/>
    </reaction>
</comment>
<feature type="binding site" evidence="5">
    <location>
        <position position="136"/>
    </location>
    <ligand>
        <name>Fe cation</name>
        <dbReference type="ChEBI" id="CHEBI:24875"/>
        <label>1</label>
    </ligand>
</feature>
<dbReference type="PANTHER" id="PTHR11431">
    <property type="entry name" value="FERRITIN"/>
    <property type="match status" value="1"/>
</dbReference>
<proteinExistence type="inferred from homology"/>
<dbReference type="GO" id="GO:0005737">
    <property type="term" value="C:cytoplasm"/>
    <property type="evidence" value="ECO:0007669"/>
    <property type="project" value="TreeGrafter"/>
</dbReference>
<feature type="binding site" evidence="5">
    <location>
        <position position="103"/>
    </location>
    <ligand>
        <name>Fe cation</name>
        <dbReference type="ChEBI" id="CHEBI:24875"/>
        <label>1</label>
    </ligand>
</feature>
<keyword evidence="2 6" id="KW-0409">Iron storage</keyword>
<gene>
    <name evidence="8" type="ORF">BOKJ2_LOCUS13464</name>
</gene>
<reference evidence="8" key="1">
    <citation type="submission" date="2020-09" db="EMBL/GenBank/DDBJ databases">
        <authorList>
            <person name="Kikuchi T."/>
        </authorList>
    </citation>
    <scope>NUCLEOTIDE SEQUENCE</scope>
    <source>
        <strain evidence="8">SH1</strain>
    </source>
</reference>
<evidence type="ECO:0000256" key="2">
    <source>
        <dbReference type="ARBA" id="ARBA00022434"/>
    </source>
</evidence>
<dbReference type="SUPFAM" id="SSF47240">
    <property type="entry name" value="Ferritin-like"/>
    <property type="match status" value="1"/>
</dbReference>
<dbReference type="GO" id="GO:0008198">
    <property type="term" value="F:ferrous iron binding"/>
    <property type="evidence" value="ECO:0007669"/>
    <property type="project" value="TreeGrafter"/>
</dbReference>
<dbReference type="InterPro" id="IPR001519">
    <property type="entry name" value="Ferritin"/>
</dbReference>
<sequence>MNQIRQNFHNDSEVALNQIGTRLLSASYHYLNVAYFFDRHDVGLVNLFKFFEKLSDKKREQADKFFHYLNVRGGRVVFDTIKEPEVTDFKNVKHCFDHSIELEKCLNSEFLQLNKTASGVNDAQFADFIDGFLHDQVIDIEELAKHKTGAKLAGQGFGEFFFDQELQE</sequence>
<dbReference type="GO" id="GO:0006826">
    <property type="term" value="P:iron ion transport"/>
    <property type="evidence" value="ECO:0007669"/>
    <property type="project" value="InterPro"/>
</dbReference>
<evidence type="ECO:0000313" key="9">
    <source>
        <dbReference type="Proteomes" id="UP000614601"/>
    </source>
</evidence>
<name>A0A811LIJ3_9BILA</name>
<dbReference type="Proteomes" id="UP000614601">
    <property type="component" value="Unassembled WGS sequence"/>
</dbReference>
<dbReference type="PROSITE" id="PS50905">
    <property type="entry name" value="FERRITIN_LIKE"/>
    <property type="match status" value="1"/>
</dbReference>
<evidence type="ECO:0000313" key="8">
    <source>
        <dbReference type="EMBL" id="CAD5229405.1"/>
    </source>
</evidence>
<protein>
    <recommendedName>
        <fullName evidence="6">Ferritin</fullName>
        <ecNumber evidence="6">1.16.3.1</ecNumber>
    </recommendedName>
</protein>
<dbReference type="InterPro" id="IPR009040">
    <property type="entry name" value="Ferritin-like_diiron"/>
</dbReference>
<dbReference type="EC" id="1.16.3.1" evidence="6"/>
<organism evidence="8 9">
    <name type="scientific">Bursaphelenchus okinawaensis</name>
    <dbReference type="NCBI Taxonomy" id="465554"/>
    <lineage>
        <taxon>Eukaryota</taxon>
        <taxon>Metazoa</taxon>
        <taxon>Ecdysozoa</taxon>
        <taxon>Nematoda</taxon>
        <taxon>Chromadorea</taxon>
        <taxon>Rhabditida</taxon>
        <taxon>Tylenchina</taxon>
        <taxon>Tylenchomorpha</taxon>
        <taxon>Aphelenchoidea</taxon>
        <taxon>Aphelenchoididae</taxon>
        <taxon>Bursaphelenchus</taxon>
    </lineage>
</organism>
<dbReference type="Gene3D" id="1.20.1260.10">
    <property type="match status" value="1"/>
</dbReference>
<evidence type="ECO:0000256" key="1">
    <source>
        <dbReference type="ARBA" id="ARBA00007513"/>
    </source>
</evidence>
<dbReference type="GO" id="GO:0006879">
    <property type="term" value="P:intracellular iron ion homeostasis"/>
    <property type="evidence" value="ECO:0007669"/>
    <property type="project" value="UniProtKB-KW"/>
</dbReference>
<dbReference type="CDD" id="cd01056">
    <property type="entry name" value="Euk_Ferritin"/>
    <property type="match status" value="1"/>
</dbReference>
<dbReference type="PANTHER" id="PTHR11431:SF75">
    <property type="entry name" value="FERRITIN"/>
    <property type="match status" value="1"/>
</dbReference>
<dbReference type="InterPro" id="IPR012347">
    <property type="entry name" value="Ferritin-like"/>
</dbReference>
<dbReference type="OrthoDB" id="186462at2759"/>
<dbReference type="Pfam" id="PF00210">
    <property type="entry name" value="Ferritin"/>
    <property type="match status" value="1"/>
</dbReference>
<accession>A0A811LIJ3</accession>
<keyword evidence="3 5" id="KW-0479">Metal-binding</keyword>
<dbReference type="GO" id="GO:0008199">
    <property type="term" value="F:ferric iron binding"/>
    <property type="evidence" value="ECO:0007669"/>
    <property type="project" value="InterPro"/>
</dbReference>
<evidence type="ECO:0000256" key="6">
    <source>
        <dbReference type="RuleBase" id="RU361145"/>
    </source>
</evidence>
<comment type="caution">
    <text evidence="8">The sequence shown here is derived from an EMBL/GenBank/DDBJ whole genome shotgun (WGS) entry which is preliminary data.</text>
</comment>
<comment type="similarity">
    <text evidence="1 6">Belongs to the ferritin family.</text>
</comment>